<organism evidence="2 3">
    <name type="scientific">Portunus trituberculatus</name>
    <name type="common">Swimming crab</name>
    <name type="synonym">Neptunus trituberculatus</name>
    <dbReference type="NCBI Taxonomy" id="210409"/>
    <lineage>
        <taxon>Eukaryota</taxon>
        <taxon>Metazoa</taxon>
        <taxon>Ecdysozoa</taxon>
        <taxon>Arthropoda</taxon>
        <taxon>Crustacea</taxon>
        <taxon>Multicrustacea</taxon>
        <taxon>Malacostraca</taxon>
        <taxon>Eumalacostraca</taxon>
        <taxon>Eucarida</taxon>
        <taxon>Decapoda</taxon>
        <taxon>Pleocyemata</taxon>
        <taxon>Brachyura</taxon>
        <taxon>Eubrachyura</taxon>
        <taxon>Portunoidea</taxon>
        <taxon>Portunidae</taxon>
        <taxon>Portuninae</taxon>
        <taxon>Portunus</taxon>
    </lineage>
</organism>
<feature type="region of interest" description="Disordered" evidence="1">
    <location>
        <begin position="65"/>
        <end position="88"/>
    </location>
</feature>
<keyword evidence="3" id="KW-1185">Reference proteome</keyword>
<reference evidence="2 3" key="1">
    <citation type="submission" date="2019-05" db="EMBL/GenBank/DDBJ databases">
        <title>Another draft genome of Portunus trituberculatus and its Hox gene families provides insights of decapod evolution.</title>
        <authorList>
            <person name="Jeong J.-H."/>
            <person name="Song I."/>
            <person name="Kim S."/>
            <person name="Choi T."/>
            <person name="Kim D."/>
            <person name="Ryu S."/>
            <person name="Kim W."/>
        </authorList>
    </citation>
    <scope>NUCLEOTIDE SEQUENCE [LARGE SCALE GENOMIC DNA]</scope>
    <source>
        <tissue evidence="2">Muscle</tissue>
    </source>
</reference>
<protein>
    <submittedName>
        <fullName evidence="2">Uncharacterized protein</fullName>
    </submittedName>
</protein>
<sequence>MDSPAVVLQPPVFVVWPLTGTLSGSLRLQPRWRFPDGRFMDAMQHLSLILRVTSSCPNRVVRDHQRLTASQEGGQRGTRPSSGGGRTC</sequence>
<evidence type="ECO:0000313" key="2">
    <source>
        <dbReference type="EMBL" id="MPC99609.1"/>
    </source>
</evidence>
<evidence type="ECO:0000256" key="1">
    <source>
        <dbReference type="SAM" id="MobiDB-lite"/>
    </source>
</evidence>
<dbReference type="EMBL" id="VSRR010119086">
    <property type="protein sequence ID" value="MPC99609.1"/>
    <property type="molecule type" value="Genomic_DNA"/>
</dbReference>
<evidence type="ECO:0000313" key="3">
    <source>
        <dbReference type="Proteomes" id="UP000324222"/>
    </source>
</evidence>
<proteinExistence type="predicted"/>
<name>A0A5B7JXR6_PORTR</name>
<accession>A0A5B7JXR6</accession>
<comment type="caution">
    <text evidence="2">The sequence shown here is derived from an EMBL/GenBank/DDBJ whole genome shotgun (WGS) entry which is preliminary data.</text>
</comment>
<dbReference type="Proteomes" id="UP000324222">
    <property type="component" value="Unassembled WGS sequence"/>
</dbReference>
<dbReference type="AlphaFoldDB" id="A0A5B7JXR6"/>
<gene>
    <name evidence="2" type="ORF">E2C01_095035</name>
</gene>